<accession>A0A6A6E813</accession>
<proteinExistence type="predicted"/>
<dbReference type="EMBL" id="ML994631">
    <property type="protein sequence ID" value="KAF2185986.1"/>
    <property type="molecule type" value="Genomic_DNA"/>
</dbReference>
<dbReference type="Proteomes" id="UP000800200">
    <property type="component" value="Unassembled WGS sequence"/>
</dbReference>
<protein>
    <submittedName>
        <fullName evidence="1">Uncharacterized protein</fullName>
    </submittedName>
</protein>
<evidence type="ECO:0000313" key="2">
    <source>
        <dbReference type="Proteomes" id="UP000800200"/>
    </source>
</evidence>
<gene>
    <name evidence="1" type="ORF">K469DRAFT_707168</name>
</gene>
<keyword evidence="2" id="KW-1185">Reference proteome</keyword>
<reference evidence="1" key="1">
    <citation type="journal article" date="2020" name="Stud. Mycol.">
        <title>101 Dothideomycetes genomes: a test case for predicting lifestyles and emergence of pathogens.</title>
        <authorList>
            <person name="Haridas S."/>
            <person name="Albert R."/>
            <person name="Binder M."/>
            <person name="Bloem J."/>
            <person name="Labutti K."/>
            <person name="Salamov A."/>
            <person name="Andreopoulos B."/>
            <person name="Baker S."/>
            <person name="Barry K."/>
            <person name="Bills G."/>
            <person name="Bluhm B."/>
            <person name="Cannon C."/>
            <person name="Castanera R."/>
            <person name="Culley D."/>
            <person name="Daum C."/>
            <person name="Ezra D."/>
            <person name="Gonzalez J."/>
            <person name="Henrissat B."/>
            <person name="Kuo A."/>
            <person name="Liang C."/>
            <person name="Lipzen A."/>
            <person name="Lutzoni F."/>
            <person name="Magnuson J."/>
            <person name="Mondo S."/>
            <person name="Nolan M."/>
            <person name="Ohm R."/>
            <person name="Pangilinan J."/>
            <person name="Park H.-J."/>
            <person name="Ramirez L."/>
            <person name="Alfaro M."/>
            <person name="Sun H."/>
            <person name="Tritt A."/>
            <person name="Yoshinaga Y."/>
            <person name="Zwiers L.-H."/>
            <person name="Turgeon B."/>
            <person name="Goodwin S."/>
            <person name="Spatafora J."/>
            <person name="Crous P."/>
            <person name="Grigoriev I."/>
        </authorList>
    </citation>
    <scope>NUCLEOTIDE SEQUENCE</scope>
    <source>
        <strain evidence="1">CBS 207.26</strain>
    </source>
</reference>
<evidence type="ECO:0000313" key="1">
    <source>
        <dbReference type="EMBL" id="KAF2185986.1"/>
    </source>
</evidence>
<organism evidence="1 2">
    <name type="scientific">Zopfia rhizophila CBS 207.26</name>
    <dbReference type="NCBI Taxonomy" id="1314779"/>
    <lineage>
        <taxon>Eukaryota</taxon>
        <taxon>Fungi</taxon>
        <taxon>Dikarya</taxon>
        <taxon>Ascomycota</taxon>
        <taxon>Pezizomycotina</taxon>
        <taxon>Dothideomycetes</taxon>
        <taxon>Dothideomycetes incertae sedis</taxon>
        <taxon>Zopfiaceae</taxon>
        <taxon>Zopfia</taxon>
    </lineage>
</organism>
<sequence length="78" mass="9049">MFRGSTVTLFRFSAFSAPRASRCWFVLFLRKCPLEANSNDTSSQFLRLQLRNVINKQIGWNLNECFVIIELKVSAFGR</sequence>
<dbReference type="AlphaFoldDB" id="A0A6A6E813"/>
<name>A0A6A6E813_9PEZI</name>